<sequence>MEKKQLSYLLVLLVGAVACLQLPLCQSQPQSITNCVNDPAKETGCELAISRDLVLNVIEDVAAASDPEDVYAAINARNPRYNFQGFYAFVYDNVGRRVAHNNVSSVGKYQAEANNDIGIPIYPNFFQTYQALAAAGGGTTEYLFTGARGLGLKKGYIAGLPNGFVVGAGYTEVAECLYATYTFCSPVAAYTLGTSFANTLTFEPDPQPLIDAVNKQVFPGVFPGGFYVQVYDANPATGYVCLANGADFAKAGSTPQQSETPDVAAVLTNAFNQGIPQYISYVTNGRVKYSWLQPVEQIVTGRKFFVLSGYLTSQAPLQLPDGSFSVPTCSTSPKTKETGCEYATMRNLVDRVIADVKAASDPRKVYEAINQKDPKYISNGFYPAVLDSNTIGVAFVNTSELGTPFQVEYDDIRYPTSANYVQVVKSLAAVGGGGTYEYINLGAADLGLKKNYVASLPGGYIVFAGYTEVQQCLYNTYTFCTPVVAYTLASNFGRLLHFAPNAQPLIDAVNKQVYPGRTLGGFYIQVYEADPATGYRCLAHGDVFAKAGKPPVESETPEVAAALLAAFAKGKPQYINYALNGANKYTWVEPVRQLVTGKKYFILCGYLTVRPVPAPEKLLSPAEWRAFSNPLAHEQDDVASGSVAAGVHQRNEGHRKFVVDERRIKEASVGATGSSRAQTGTSRSPFVAGSEQPNSNLKRPQSVAGARLLGFND</sequence>
<reference evidence="3 4" key="1">
    <citation type="journal article" date="2014" name="Nat. Commun.">
        <title>Klebsormidium flaccidum genome reveals primary factors for plant terrestrial adaptation.</title>
        <authorList>
            <person name="Hori K."/>
            <person name="Maruyama F."/>
            <person name="Fujisawa T."/>
            <person name="Togashi T."/>
            <person name="Yamamoto N."/>
            <person name="Seo M."/>
            <person name="Sato S."/>
            <person name="Yamada T."/>
            <person name="Mori H."/>
            <person name="Tajima N."/>
            <person name="Moriyama T."/>
            <person name="Ikeuchi M."/>
            <person name="Watanabe M."/>
            <person name="Wada H."/>
            <person name="Kobayashi K."/>
            <person name="Saito M."/>
            <person name="Masuda T."/>
            <person name="Sasaki-Sekimoto Y."/>
            <person name="Mashiguchi K."/>
            <person name="Awai K."/>
            <person name="Shimojima M."/>
            <person name="Masuda S."/>
            <person name="Iwai M."/>
            <person name="Nobusawa T."/>
            <person name="Narise T."/>
            <person name="Kondo S."/>
            <person name="Saito H."/>
            <person name="Sato R."/>
            <person name="Murakawa M."/>
            <person name="Ihara Y."/>
            <person name="Oshima-Yamada Y."/>
            <person name="Ohtaka K."/>
            <person name="Satoh M."/>
            <person name="Sonobe K."/>
            <person name="Ishii M."/>
            <person name="Ohtani R."/>
            <person name="Kanamori-Sato M."/>
            <person name="Honoki R."/>
            <person name="Miyazaki D."/>
            <person name="Mochizuki H."/>
            <person name="Umetsu J."/>
            <person name="Higashi K."/>
            <person name="Shibata D."/>
            <person name="Kamiya Y."/>
            <person name="Sato N."/>
            <person name="Nakamura Y."/>
            <person name="Tabata S."/>
            <person name="Ida S."/>
            <person name="Kurokawa K."/>
            <person name="Ohta H."/>
        </authorList>
    </citation>
    <scope>NUCLEOTIDE SEQUENCE [LARGE SCALE GENOMIC DNA]</scope>
    <source>
        <strain evidence="3 4">NIES-2285</strain>
    </source>
</reference>
<keyword evidence="2" id="KW-0732">Signal</keyword>
<evidence type="ECO:0000313" key="3">
    <source>
        <dbReference type="EMBL" id="GAQ80631.1"/>
    </source>
</evidence>
<organism evidence="3 4">
    <name type="scientific">Klebsormidium nitens</name>
    <name type="common">Green alga</name>
    <name type="synonym">Ulothrix nitens</name>
    <dbReference type="NCBI Taxonomy" id="105231"/>
    <lineage>
        <taxon>Eukaryota</taxon>
        <taxon>Viridiplantae</taxon>
        <taxon>Streptophyta</taxon>
        <taxon>Klebsormidiophyceae</taxon>
        <taxon>Klebsormidiales</taxon>
        <taxon>Klebsormidiaceae</taxon>
        <taxon>Klebsormidium</taxon>
    </lineage>
</organism>
<keyword evidence="4" id="KW-1185">Reference proteome</keyword>
<evidence type="ECO:0000256" key="1">
    <source>
        <dbReference type="SAM" id="MobiDB-lite"/>
    </source>
</evidence>
<dbReference type="Proteomes" id="UP000054558">
    <property type="component" value="Unassembled WGS sequence"/>
</dbReference>
<evidence type="ECO:0000313" key="4">
    <source>
        <dbReference type="Proteomes" id="UP000054558"/>
    </source>
</evidence>
<dbReference type="PROSITE" id="PS51257">
    <property type="entry name" value="PROKAR_LIPOPROTEIN"/>
    <property type="match status" value="1"/>
</dbReference>
<feature type="compositionally biased region" description="Polar residues" evidence="1">
    <location>
        <begin position="671"/>
        <end position="684"/>
    </location>
</feature>
<evidence type="ECO:0000256" key="2">
    <source>
        <dbReference type="SAM" id="SignalP"/>
    </source>
</evidence>
<gene>
    <name evidence="3" type="ORF">KFL_000580250</name>
</gene>
<proteinExistence type="predicted"/>
<dbReference type="EMBL" id="DF237007">
    <property type="protein sequence ID" value="GAQ80631.1"/>
    <property type="molecule type" value="Genomic_DNA"/>
</dbReference>
<name>A0A1Y1HUG1_KLENI</name>
<feature type="chain" id="PRO_5012733882" evidence="2">
    <location>
        <begin position="28"/>
        <end position="713"/>
    </location>
</feature>
<protein>
    <submittedName>
        <fullName evidence="3">Uncharacterized protein</fullName>
    </submittedName>
</protein>
<feature type="signal peptide" evidence="2">
    <location>
        <begin position="1"/>
        <end position="27"/>
    </location>
</feature>
<dbReference type="AlphaFoldDB" id="A0A1Y1HUG1"/>
<dbReference type="Gene3D" id="3.30.450.20">
    <property type="entry name" value="PAS domain"/>
    <property type="match status" value="1"/>
</dbReference>
<feature type="region of interest" description="Disordered" evidence="1">
    <location>
        <begin position="668"/>
        <end position="713"/>
    </location>
</feature>
<accession>A0A1Y1HUG1</accession>